<dbReference type="InterPro" id="IPR010667">
    <property type="entry name" value="Phage_T4_Gp19"/>
</dbReference>
<reference evidence="2" key="1">
    <citation type="submission" date="2019-12" db="EMBL/GenBank/DDBJ databases">
        <authorList>
            <person name="Wang K."/>
            <person name="Tamayo M.G."/>
            <person name="Penner T.V."/>
            <person name="Cook B.W.M."/>
            <person name="Court D.A."/>
            <person name="Theriault S.S."/>
        </authorList>
    </citation>
    <scope>NUCLEOTIDE SEQUENCE [LARGE SCALE GENOMIC DNA]</scope>
</reference>
<organism evidence="1 2">
    <name type="scientific">Enterobacter phage vB_EclM_CIP9</name>
    <dbReference type="NCBI Taxonomy" id="2696340"/>
    <lineage>
        <taxon>Viruses</taxon>
        <taxon>Duplodnaviria</taxon>
        <taxon>Heunggongvirae</taxon>
        <taxon>Uroviricota</taxon>
        <taxon>Caudoviricetes</taxon>
        <taxon>Pantevenvirales</taxon>
        <taxon>Straboviridae</taxon>
        <taxon>Tevenvirinae</taxon>
        <taxon>Kanagawavirus</taxon>
        <taxon>Kanagawavirus cipnine</taxon>
    </lineage>
</organism>
<dbReference type="GO" id="GO:0005198">
    <property type="term" value="F:structural molecule activity"/>
    <property type="evidence" value="ECO:0007669"/>
    <property type="project" value="InterPro"/>
</dbReference>
<accession>A0A6B9XZL3</accession>
<proteinExistence type="predicted"/>
<dbReference type="EMBL" id="MN882610">
    <property type="protein sequence ID" value="QHS01805.1"/>
    <property type="molecule type" value="Genomic_DNA"/>
</dbReference>
<dbReference type="Proteomes" id="UP000465071">
    <property type="component" value="Segment"/>
</dbReference>
<sequence length="201" mass="22237">MSGQNGGLFNQTNVTNFILEVSDNGLTESFKLNCQAATLPGIHIPVGDLPGGTQGISRAKLPGSTIEFDPLMVNFLVDRELSGWLEIYKWMLSLNNYMTHESEAWHASGQPSAVTVHILDNSKQNIVMSIHYYGAWPSDLSEIEFNYREDSDPAVPCMATFNFKSFAVEIDGNIVLGRPQIDDAGQGRLEGRKMAMHPSMR</sequence>
<keyword evidence="2" id="KW-1185">Reference proteome</keyword>
<protein>
    <submittedName>
        <fullName evidence="1">Tail completion and sheath stabilizer protein</fullName>
    </submittedName>
</protein>
<evidence type="ECO:0000313" key="2">
    <source>
        <dbReference type="Proteomes" id="UP000465071"/>
    </source>
</evidence>
<name>A0A6B9XZL3_9CAUD</name>
<dbReference type="Pfam" id="PF06841">
    <property type="entry name" value="Phage_T4_gp19"/>
    <property type="match status" value="1"/>
</dbReference>
<gene>
    <name evidence="1" type="ORF">CPT_CIP9_269</name>
</gene>
<evidence type="ECO:0000313" key="1">
    <source>
        <dbReference type="EMBL" id="QHS01805.1"/>
    </source>
</evidence>